<proteinExistence type="inferred from homology"/>
<feature type="signal peptide" evidence="5">
    <location>
        <begin position="1"/>
        <end position="22"/>
    </location>
</feature>
<keyword evidence="2 4" id="KW-0479">Metal-binding</keyword>
<feature type="binding site" evidence="4">
    <location>
        <position position="200"/>
    </location>
    <ligand>
        <name>molybdate</name>
        <dbReference type="ChEBI" id="CHEBI:36264"/>
    </ligand>
</feature>
<dbReference type="GO" id="GO:0015689">
    <property type="term" value="P:molybdate ion transport"/>
    <property type="evidence" value="ECO:0007669"/>
    <property type="project" value="InterPro"/>
</dbReference>
<comment type="similarity">
    <text evidence="1">Belongs to the bacterial solute-binding protein ModA family.</text>
</comment>
<evidence type="ECO:0000256" key="1">
    <source>
        <dbReference type="ARBA" id="ARBA00009175"/>
    </source>
</evidence>
<accession>E8N3H9</accession>
<dbReference type="HOGENOM" id="CLU_065520_3_1_0"/>
<dbReference type="KEGG" id="atm:ANT_09590"/>
<protein>
    <submittedName>
        <fullName evidence="6">Molybdenum ABC transporter substrate binding protein</fullName>
    </submittedName>
</protein>
<keyword evidence="4" id="KW-0500">Molybdenum</keyword>
<keyword evidence="7" id="KW-1185">Reference proteome</keyword>
<dbReference type="AlphaFoldDB" id="E8N3H9"/>
<dbReference type="OrthoDB" id="9785015at2"/>
<feature type="binding site" evidence="4">
    <location>
        <position position="68"/>
    </location>
    <ligand>
        <name>molybdate</name>
        <dbReference type="ChEBI" id="CHEBI:36264"/>
    </ligand>
</feature>
<dbReference type="STRING" id="926569.ANT_09590"/>
<dbReference type="SUPFAM" id="SSF53850">
    <property type="entry name" value="Periplasmic binding protein-like II"/>
    <property type="match status" value="1"/>
</dbReference>
<name>E8N3H9_ANATU</name>
<evidence type="ECO:0000256" key="4">
    <source>
        <dbReference type="PIRSR" id="PIRSR004846-1"/>
    </source>
</evidence>
<dbReference type="GO" id="GO:0046872">
    <property type="term" value="F:metal ion binding"/>
    <property type="evidence" value="ECO:0007669"/>
    <property type="project" value="UniProtKB-KW"/>
</dbReference>
<evidence type="ECO:0000256" key="2">
    <source>
        <dbReference type="ARBA" id="ARBA00022723"/>
    </source>
</evidence>
<dbReference type="Proteomes" id="UP000008922">
    <property type="component" value="Chromosome"/>
</dbReference>
<dbReference type="FunCoup" id="E8N3H9">
    <property type="interactions" value="214"/>
</dbReference>
<dbReference type="PANTHER" id="PTHR30632">
    <property type="entry name" value="MOLYBDATE-BINDING PERIPLASMIC PROTEIN"/>
    <property type="match status" value="1"/>
</dbReference>
<dbReference type="GO" id="GO:0030973">
    <property type="term" value="F:molybdate ion binding"/>
    <property type="evidence" value="ECO:0007669"/>
    <property type="project" value="TreeGrafter"/>
</dbReference>
<feature type="binding site" evidence="4">
    <location>
        <position position="182"/>
    </location>
    <ligand>
        <name>molybdate</name>
        <dbReference type="ChEBI" id="CHEBI:36264"/>
    </ligand>
</feature>
<evidence type="ECO:0000313" key="7">
    <source>
        <dbReference type="Proteomes" id="UP000008922"/>
    </source>
</evidence>
<gene>
    <name evidence="6" type="ordered locus">ANT_09590</name>
</gene>
<organism evidence="6 7">
    <name type="scientific">Anaerolinea thermophila (strain DSM 14523 / JCM 11388 / NBRC 100420 / UNI-1)</name>
    <dbReference type="NCBI Taxonomy" id="926569"/>
    <lineage>
        <taxon>Bacteria</taxon>
        <taxon>Bacillati</taxon>
        <taxon>Chloroflexota</taxon>
        <taxon>Anaerolineae</taxon>
        <taxon>Anaerolineales</taxon>
        <taxon>Anaerolineaceae</taxon>
        <taxon>Anaerolinea</taxon>
    </lineage>
</organism>
<evidence type="ECO:0000256" key="5">
    <source>
        <dbReference type="SAM" id="SignalP"/>
    </source>
</evidence>
<dbReference type="NCBIfam" id="TIGR01256">
    <property type="entry name" value="modA"/>
    <property type="match status" value="1"/>
</dbReference>
<evidence type="ECO:0000313" key="6">
    <source>
        <dbReference type="EMBL" id="BAJ62993.1"/>
    </source>
</evidence>
<dbReference type="Pfam" id="PF13531">
    <property type="entry name" value="SBP_bac_11"/>
    <property type="match status" value="1"/>
</dbReference>
<dbReference type="PANTHER" id="PTHR30632:SF0">
    <property type="entry name" value="SULFATE-BINDING PROTEIN"/>
    <property type="match status" value="1"/>
</dbReference>
<keyword evidence="3 5" id="KW-0732">Signal</keyword>
<sequence>MMNLHRTVPLILAFLLIMTACAPQQSATPSSGLVIMAATSLSECMKTFESEYQKTNPDMRLSFSFAPSQQLAQQILHGATVDLFLSADDKSIQALVEKGMITPENSGQFIANRLLVIANPHSPVVRLLDLSKPGVKIALASEESPAGKYTRQLLDKLTVQGNLGENYKEKVLQNVVSYEGTVRSVVTKVELGEADAGIVYQSDVYPSSIGKVRQILIPDSLNITAVYYYGILNTTPRQEEARKFMELLLSEKGQNIFQGCGFLPIQ</sequence>
<dbReference type="eggNOG" id="COG0725">
    <property type="taxonomic scope" value="Bacteria"/>
</dbReference>
<reference evidence="6 7" key="1">
    <citation type="submission" date="2010-12" db="EMBL/GenBank/DDBJ databases">
        <title>Whole genome sequence of Anaerolinea thermophila UNI-1.</title>
        <authorList>
            <person name="Narita-Yamada S."/>
            <person name="Kishi E."/>
            <person name="Watanabe Y."/>
            <person name="Takasaki K."/>
            <person name="Ankai A."/>
            <person name="Oguchi A."/>
            <person name="Fukui S."/>
            <person name="Takahashi M."/>
            <person name="Yashiro I."/>
            <person name="Hosoyama A."/>
            <person name="Sekiguchi Y."/>
            <person name="Hanada S."/>
            <person name="Fujita N."/>
        </authorList>
    </citation>
    <scope>NUCLEOTIDE SEQUENCE [LARGE SCALE GENOMIC DNA]</scope>
    <source>
        <strain evidence="7">DSM 14523 / JCM 11388 / NBRC 100420 / UNI-1</strain>
    </source>
</reference>
<dbReference type="PIRSF" id="PIRSF004846">
    <property type="entry name" value="ModA"/>
    <property type="match status" value="1"/>
</dbReference>
<feature type="binding site" evidence="4">
    <location>
        <position position="40"/>
    </location>
    <ligand>
        <name>molybdate</name>
        <dbReference type="ChEBI" id="CHEBI:36264"/>
    </ligand>
</feature>
<dbReference type="EMBL" id="AP012029">
    <property type="protein sequence ID" value="BAJ62993.1"/>
    <property type="molecule type" value="Genomic_DNA"/>
</dbReference>
<dbReference type="PROSITE" id="PS51257">
    <property type="entry name" value="PROKAR_LIPOPROTEIN"/>
    <property type="match status" value="1"/>
</dbReference>
<dbReference type="RefSeq" id="WP_013559384.1">
    <property type="nucleotide sequence ID" value="NC_014960.1"/>
</dbReference>
<dbReference type="InParanoid" id="E8N3H9"/>
<dbReference type="InterPro" id="IPR050682">
    <property type="entry name" value="ModA/WtpA"/>
</dbReference>
<evidence type="ECO:0000256" key="3">
    <source>
        <dbReference type="ARBA" id="ARBA00022729"/>
    </source>
</evidence>
<feature type="binding site" evidence="4">
    <location>
        <position position="146"/>
    </location>
    <ligand>
        <name>molybdate</name>
        <dbReference type="ChEBI" id="CHEBI:36264"/>
    </ligand>
</feature>
<feature type="chain" id="PRO_5003228144" evidence="5">
    <location>
        <begin position="23"/>
        <end position="266"/>
    </location>
</feature>
<dbReference type="InterPro" id="IPR005950">
    <property type="entry name" value="ModA"/>
</dbReference>
<dbReference type="CDD" id="cd13538">
    <property type="entry name" value="PBP2_ModA_like_1"/>
    <property type="match status" value="1"/>
</dbReference>
<dbReference type="Gene3D" id="3.40.190.10">
    <property type="entry name" value="Periplasmic binding protein-like II"/>
    <property type="match status" value="2"/>
</dbReference>